<evidence type="ECO:0000313" key="2">
    <source>
        <dbReference type="Proteomes" id="UP000561045"/>
    </source>
</evidence>
<comment type="caution">
    <text evidence="1">The sequence shown here is derived from an EMBL/GenBank/DDBJ whole genome shotgun (WGS) entry which is preliminary data.</text>
</comment>
<dbReference type="Gene3D" id="2.60.120.620">
    <property type="entry name" value="q2cbj1_9rhob like domain"/>
    <property type="match status" value="1"/>
</dbReference>
<evidence type="ECO:0000313" key="1">
    <source>
        <dbReference type="EMBL" id="MBB4011892.1"/>
    </source>
</evidence>
<protein>
    <recommendedName>
        <fullName evidence="3">Phytanoyl-CoA dioxygenase</fullName>
    </recommendedName>
</protein>
<dbReference type="EMBL" id="JACIET010000001">
    <property type="protein sequence ID" value="MBB4011892.1"/>
    <property type="molecule type" value="Genomic_DNA"/>
</dbReference>
<organism evidence="1 2">
    <name type="scientific">Niveibacterium umoris</name>
    <dbReference type="NCBI Taxonomy" id="1193620"/>
    <lineage>
        <taxon>Bacteria</taxon>
        <taxon>Pseudomonadati</taxon>
        <taxon>Pseudomonadota</taxon>
        <taxon>Betaproteobacteria</taxon>
        <taxon>Rhodocyclales</taxon>
        <taxon>Rhodocyclaceae</taxon>
        <taxon>Niveibacterium</taxon>
    </lineage>
</organism>
<dbReference type="RefSeq" id="WP_183632982.1">
    <property type="nucleotide sequence ID" value="NZ_BAABLE010000011.1"/>
</dbReference>
<name>A0A840BJV5_9RHOO</name>
<dbReference type="SUPFAM" id="SSF51197">
    <property type="entry name" value="Clavaminate synthase-like"/>
    <property type="match status" value="1"/>
</dbReference>
<reference evidence="1 2" key="1">
    <citation type="submission" date="2020-08" db="EMBL/GenBank/DDBJ databases">
        <title>Genomic Encyclopedia of Type Strains, Phase IV (KMG-IV): sequencing the most valuable type-strain genomes for metagenomic binning, comparative biology and taxonomic classification.</title>
        <authorList>
            <person name="Goeker M."/>
        </authorList>
    </citation>
    <scope>NUCLEOTIDE SEQUENCE [LARGE SCALE GENOMIC DNA]</scope>
    <source>
        <strain evidence="1 2">DSM 106739</strain>
    </source>
</reference>
<gene>
    <name evidence="1" type="ORF">GGR36_001200</name>
</gene>
<accession>A0A840BJV5</accession>
<evidence type="ECO:0008006" key="3">
    <source>
        <dbReference type="Google" id="ProtNLM"/>
    </source>
</evidence>
<proteinExistence type="predicted"/>
<dbReference type="AlphaFoldDB" id="A0A840BJV5"/>
<sequence length="445" mass="49617">MGPRPGDLATLQARDFREQRRSDLPHDPQRLPEAMTRKSVLVTRECTAEGLSGIGCLLAAGHIVILRQVPAIAAIRESLLQRAAGHSPASLPALHAFYAQGKTPPLDAVEALSHAIHEVRRTHGVSRELAPLIERMGFGRPTRIDGGIPRLVLPAALVDAARESGRFQATDFKRERADGMTEIFMPGPANIHRDYNRRHRLLQCNLWFPLHDLAEDETIRIWPERYREDVTDMPLTDENLASLGSPASFRLAFGDAVLFHGEHLHTSPPHLADGYRRHTYDVRIAAFCPDDTAHYRLGFSDLRNFAQEDLASTGECGFDVMLAAGEPLTRVDAESLYQRHRACRFSEDRQLQLAERFAPLAPDLATTLLVDLIQTTGHWFWAQRALEALARIDIPAARVAADRVSDLQRNTPEPLDFTPIAFRRASNEPQPDTHRVAAIRAGTEG</sequence>
<dbReference type="Proteomes" id="UP000561045">
    <property type="component" value="Unassembled WGS sequence"/>
</dbReference>
<keyword evidence="2" id="KW-1185">Reference proteome</keyword>